<evidence type="ECO:0000313" key="2">
    <source>
        <dbReference type="Proteomes" id="UP001054821"/>
    </source>
</evidence>
<gene>
    <name evidence="1" type="ORF">L3X38_025103</name>
</gene>
<comment type="caution">
    <text evidence="1">The sequence shown here is derived from an EMBL/GenBank/DDBJ whole genome shotgun (WGS) entry which is preliminary data.</text>
</comment>
<dbReference type="Proteomes" id="UP001054821">
    <property type="component" value="Chromosome 4"/>
</dbReference>
<organism evidence="1 2">
    <name type="scientific">Prunus dulcis</name>
    <name type="common">Almond</name>
    <name type="synonym">Amygdalus dulcis</name>
    <dbReference type="NCBI Taxonomy" id="3755"/>
    <lineage>
        <taxon>Eukaryota</taxon>
        <taxon>Viridiplantae</taxon>
        <taxon>Streptophyta</taxon>
        <taxon>Embryophyta</taxon>
        <taxon>Tracheophyta</taxon>
        <taxon>Spermatophyta</taxon>
        <taxon>Magnoliopsida</taxon>
        <taxon>eudicotyledons</taxon>
        <taxon>Gunneridae</taxon>
        <taxon>Pentapetalae</taxon>
        <taxon>rosids</taxon>
        <taxon>fabids</taxon>
        <taxon>Rosales</taxon>
        <taxon>Rosaceae</taxon>
        <taxon>Amygdaloideae</taxon>
        <taxon>Amygdaleae</taxon>
        <taxon>Prunus</taxon>
    </lineage>
</organism>
<keyword evidence="2" id="KW-1185">Reference proteome</keyword>
<proteinExistence type="predicted"/>
<name>A0AAD4W143_PRUDU</name>
<sequence length="92" mass="10074">MGLLDDFVHSFDLAIGLRVGWGGETKTYLEVGAKLFKFGIVELPTIVYDNGMGDAKATYDILPDECLDASYCAVTFFLGQTPEVRETEAAFV</sequence>
<protein>
    <submittedName>
        <fullName evidence="1">Uncharacterized protein</fullName>
    </submittedName>
</protein>
<accession>A0AAD4W143</accession>
<dbReference type="EMBL" id="JAJFAZ020000004">
    <property type="protein sequence ID" value="KAI5334970.1"/>
    <property type="molecule type" value="Genomic_DNA"/>
</dbReference>
<dbReference type="AlphaFoldDB" id="A0AAD4W143"/>
<reference evidence="1 2" key="1">
    <citation type="journal article" date="2022" name="G3 (Bethesda)">
        <title>Whole-genome sequence and methylome profiling of the almond [Prunus dulcis (Mill.) D.A. Webb] cultivar 'Nonpareil'.</title>
        <authorList>
            <person name="D'Amico-Willman K.M."/>
            <person name="Ouma W.Z."/>
            <person name="Meulia T."/>
            <person name="Sideli G.M."/>
            <person name="Gradziel T.M."/>
            <person name="Fresnedo-Ramirez J."/>
        </authorList>
    </citation>
    <scope>NUCLEOTIDE SEQUENCE [LARGE SCALE GENOMIC DNA]</scope>
    <source>
        <strain evidence="1">Clone GOH B32 T37-40</strain>
    </source>
</reference>
<evidence type="ECO:0000313" key="1">
    <source>
        <dbReference type="EMBL" id="KAI5334970.1"/>
    </source>
</evidence>